<dbReference type="Proteomes" id="UP000831859">
    <property type="component" value="Plasmid p1unnamed"/>
</dbReference>
<protein>
    <submittedName>
        <fullName evidence="1">Uncharacterized protein</fullName>
    </submittedName>
</protein>
<sequence length="58" mass="7065">MYWEDALAYSMLVCKSYFNVGKHKKRIRKKIMKRKGIYVQYKIVKSFGKLRHSDECLF</sequence>
<gene>
    <name evidence="1" type="ORF">MOO46_07515</name>
</gene>
<keyword evidence="2" id="KW-1185">Reference proteome</keyword>
<geneLocation type="plasmid" evidence="1 2">
    <name>p1unnamed</name>
</geneLocation>
<evidence type="ECO:0000313" key="1">
    <source>
        <dbReference type="EMBL" id="UQS85772.1"/>
    </source>
</evidence>
<evidence type="ECO:0000313" key="2">
    <source>
        <dbReference type="Proteomes" id="UP000831859"/>
    </source>
</evidence>
<name>A0ABY4PJX7_9LACO</name>
<proteinExistence type="predicted"/>
<dbReference type="RefSeq" id="WP_249511736.1">
    <property type="nucleotide sequence ID" value="NZ_CP093363.1"/>
</dbReference>
<keyword evidence="1" id="KW-0614">Plasmid</keyword>
<organism evidence="1 2">
    <name type="scientific">Apilactobacillus apisilvae</name>
    <dbReference type="NCBI Taxonomy" id="2923364"/>
    <lineage>
        <taxon>Bacteria</taxon>
        <taxon>Bacillati</taxon>
        <taxon>Bacillota</taxon>
        <taxon>Bacilli</taxon>
        <taxon>Lactobacillales</taxon>
        <taxon>Lactobacillaceae</taxon>
        <taxon>Apilactobacillus</taxon>
    </lineage>
</organism>
<accession>A0ABY4PJX7</accession>
<dbReference type="EMBL" id="CP093363">
    <property type="protein sequence ID" value="UQS85772.1"/>
    <property type="molecule type" value="Genomic_DNA"/>
</dbReference>
<reference evidence="1 2" key="1">
    <citation type="journal article" date="2022" name="Int. J. Syst. Evol. Microbiol.">
        <title>Apilactobacillus apisilvae sp. nov., Nicolia spurrieriana gen. nov. sp. nov., Bombilactobacillus folatiphilus sp. nov. and Bombilactobacillus thymidiniphilus sp. nov., four new lactic acid bacterial isolates from stingless bees Tetragonula carbonaria and Austroplebeia australis.</title>
        <authorList>
            <person name="Oliphant S.A."/>
            <person name="Watson-Haigh N.S."/>
            <person name="Sumby K.M."/>
            <person name="Gardner J."/>
            <person name="Groom S."/>
            <person name="Jiranek V."/>
        </authorList>
    </citation>
    <scope>NUCLEOTIDE SEQUENCE [LARGE SCALE GENOMIC DNA]</scope>
    <source>
        <strain evidence="1 2">SG5_A10</strain>
    </source>
</reference>